<dbReference type="GO" id="GO:0017168">
    <property type="term" value="F:5-oxoprolinase (ATP-hydrolyzing) activity"/>
    <property type="evidence" value="ECO:0007669"/>
    <property type="project" value="TreeGrafter"/>
</dbReference>
<dbReference type="GO" id="GO:0005829">
    <property type="term" value="C:cytosol"/>
    <property type="evidence" value="ECO:0007669"/>
    <property type="project" value="TreeGrafter"/>
</dbReference>
<accession>A0A1W6YUS4</accession>
<dbReference type="RefSeq" id="WP_086068007.1">
    <property type="nucleotide sequence ID" value="NZ_CP021108.1"/>
</dbReference>
<dbReference type="InterPro" id="IPR008040">
    <property type="entry name" value="Hydant_A_N"/>
</dbReference>
<evidence type="ECO:0000256" key="1">
    <source>
        <dbReference type="ARBA" id="ARBA00010403"/>
    </source>
</evidence>
<feature type="domain" description="Acetophenone carboxylase-like C-terminal" evidence="5">
    <location>
        <begin position="537"/>
        <end position="701"/>
    </location>
</feature>
<comment type="similarity">
    <text evidence="1">Belongs to the oxoprolinase family.</text>
</comment>
<feature type="domain" description="Hydantoinase B/oxoprolinase" evidence="3">
    <location>
        <begin position="735"/>
        <end position="1251"/>
    </location>
</feature>
<dbReference type="InterPro" id="IPR003692">
    <property type="entry name" value="Hydantoinase_B"/>
</dbReference>
<evidence type="ECO:0000259" key="3">
    <source>
        <dbReference type="Pfam" id="PF02538"/>
    </source>
</evidence>
<dbReference type="InterPro" id="IPR043129">
    <property type="entry name" value="ATPase_NBD"/>
</dbReference>
<dbReference type="InterPro" id="IPR045079">
    <property type="entry name" value="Oxoprolinase-like"/>
</dbReference>
<evidence type="ECO:0000259" key="5">
    <source>
        <dbReference type="Pfam" id="PF19278"/>
    </source>
</evidence>
<feature type="domain" description="Hydantoinase/oxoprolinase N-terminal" evidence="4">
    <location>
        <begin position="25"/>
        <end position="203"/>
    </location>
</feature>
<dbReference type="OrthoDB" id="9768323at2"/>
<dbReference type="STRING" id="1416806.CAL12_20070"/>
<protein>
    <submittedName>
        <fullName evidence="6">Methylhydantoinase</fullName>
    </submittedName>
</protein>
<dbReference type="Proteomes" id="UP000194151">
    <property type="component" value="Chromosome"/>
</dbReference>
<gene>
    <name evidence="6" type="ORF">CAL12_20070</name>
</gene>
<evidence type="ECO:0000259" key="2">
    <source>
        <dbReference type="Pfam" id="PF01968"/>
    </source>
</evidence>
<dbReference type="Pfam" id="PF19278">
    <property type="entry name" value="Hydant_A_C"/>
    <property type="match status" value="1"/>
</dbReference>
<feature type="domain" description="Hydantoinase A/oxoprolinase" evidence="2">
    <location>
        <begin position="224"/>
        <end position="516"/>
    </location>
</feature>
<dbReference type="Pfam" id="PF02538">
    <property type="entry name" value="Hydantoinase_B"/>
    <property type="match status" value="1"/>
</dbReference>
<dbReference type="Pfam" id="PF05378">
    <property type="entry name" value="Hydant_A_N"/>
    <property type="match status" value="1"/>
</dbReference>
<proteinExistence type="inferred from homology"/>
<evidence type="ECO:0000259" key="4">
    <source>
        <dbReference type="Pfam" id="PF05378"/>
    </source>
</evidence>
<dbReference type="Pfam" id="PF01968">
    <property type="entry name" value="Hydantoinase_A"/>
    <property type="match status" value="1"/>
</dbReference>
<dbReference type="InterPro" id="IPR002821">
    <property type="entry name" value="Hydantoinase_A"/>
</dbReference>
<sequence>MEANTSKQSSKGGAQPSAVSRDTWRIGFDIGGTFTDFVLYDAAGRTVRLHKRLTTPHDPSEAALLGLKELVDQAGIAMADVGEIVHGTTLVTNAVIERKGARLGLLTTQGFRDVLEMGREQRYDIYDLFLGFPDPMAPRDLRREVPERIDRSGKVVLALDREAVRREVGQLVAEGVEAVAVCFINAYRNPDNERAVGELIRAEFPQLAVSLSCEVVAEISEYERAVTTCANAYVQPLMDRYLRKLETSLTAAGFHGTLSLMHSAGGLVSLETARTFPIRLLESGPAGGALATALFGSLADKRDVIAFDMGGTTAKACIIRDQRVDIAPMLEAGRVHRFGKGSGLPIKTPTVDLIEIGAGGGSIAAIDEVGLLKVGPESAASDPGPACYGLGGTQPTVTDANVVLGYYDPGYFLGGRMALDLPAARRALETLGTTLDLPVPEVAWGIHTVVVESMAAAARVHLVEKGLDPRHYAMVGFGGAGPAHACDVARVLGVREVIIPPASGAASALGFLTAPISFDLVRSHPTVFAAGFDADGVNATLDALEREGRERLMQAGVPAEEVVVERSADMRLVGQTHDISVDLPAHVLTASDLDEIRQAFTAAYSSRYTAVPPGARIEAINFRVRLRGQAPLLSLSGAAGGATGAKVKGSRPAWFGAGYVDTRVYDRYAAAPGDVIPGPAIIEEREATTVIGPDDTATIDGNLNIRITVADYKTAGERITPDMPVEEAAALIESDPIALEIMWARLATVAEEMWTTVCRTAFSLVISDAQDFACELLDPRGEPIVHSPRAMPLFNLALPRGVQALLQAYPPESLVPGDVLVTNDPWLCAGHLFDIAVVTPVFRDRALVGFAATVAHVADIGGTKNPRTTREIYEEGLQIPPMKLFEAGRPNAALFALLAQNVRNSDQVVGDVHALVAANGIGAQRLLAFMDDYGMRDLRALTTVVQGRSERAMRDAIRKIPDGVYSAESWTNPIDGELCIPLKLTVRGDAIELDFEGAPPQLAQGAFNSTLNYTAAQATYPLKCILTPQVRGNAGCYRPFTVKAPEGSILNCRRPAAVSQRTRTGWYIAPSVFRALAQAVPSQVQAFTGISVNPRVYGRDAEMQAYSDMFFCGGGQGGSANGDGKSGLLWPTSAANTSTELFESRVPVLILEKAYVTDSGGAGQYRGGLGQRVRMRKLHDDGLETLISFFPDTVLQPGLFGGKPGLPGSGRVMDAAGATLHDCGTGNLLTLTKSSEIVEVVLAGGSGFGDPAQRPRAAVERDIALGLVSEAGAARDYGYTRLAQTEAAYDE</sequence>
<evidence type="ECO:0000313" key="6">
    <source>
        <dbReference type="EMBL" id="ARP84649.1"/>
    </source>
</evidence>
<keyword evidence="7" id="KW-1185">Reference proteome</keyword>
<dbReference type="InterPro" id="IPR049517">
    <property type="entry name" value="ACX-like_C"/>
</dbReference>
<dbReference type="EMBL" id="CP021108">
    <property type="protein sequence ID" value="ARP84649.1"/>
    <property type="molecule type" value="Genomic_DNA"/>
</dbReference>
<dbReference type="GO" id="GO:0006749">
    <property type="term" value="P:glutathione metabolic process"/>
    <property type="evidence" value="ECO:0007669"/>
    <property type="project" value="TreeGrafter"/>
</dbReference>
<dbReference type="SUPFAM" id="SSF53067">
    <property type="entry name" value="Actin-like ATPase domain"/>
    <property type="match status" value="1"/>
</dbReference>
<evidence type="ECO:0000313" key="7">
    <source>
        <dbReference type="Proteomes" id="UP000194151"/>
    </source>
</evidence>
<dbReference type="Gene3D" id="3.30.420.40">
    <property type="match status" value="1"/>
</dbReference>
<reference evidence="6 7" key="1">
    <citation type="submission" date="2017-05" db="EMBL/GenBank/DDBJ databases">
        <title>Complete and WGS of Bordetella genogroups.</title>
        <authorList>
            <person name="Spilker T."/>
            <person name="LiPuma J."/>
        </authorList>
    </citation>
    <scope>NUCLEOTIDE SEQUENCE [LARGE SCALE GENOMIC DNA]</scope>
    <source>
        <strain evidence="6 7">AU19157</strain>
    </source>
</reference>
<dbReference type="KEGG" id="bgv:CAL12_20070"/>
<name>A0A1W6YUS4_9BORD</name>
<dbReference type="PANTHER" id="PTHR11365">
    <property type="entry name" value="5-OXOPROLINASE RELATED"/>
    <property type="match status" value="1"/>
</dbReference>
<organism evidence="6 7">
    <name type="scientific">Bordetella genomosp. 8</name>
    <dbReference type="NCBI Taxonomy" id="1416806"/>
    <lineage>
        <taxon>Bacteria</taxon>
        <taxon>Pseudomonadati</taxon>
        <taxon>Pseudomonadota</taxon>
        <taxon>Betaproteobacteria</taxon>
        <taxon>Burkholderiales</taxon>
        <taxon>Alcaligenaceae</taxon>
        <taxon>Bordetella</taxon>
    </lineage>
</organism>
<dbReference type="PANTHER" id="PTHR11365:SF23">
    <property type="entry name" value="HYPOTHETICAL 5-OXOPROLINASE (EUROFUNG)-RELATED"/>
    <property type="match status" value="1"/>
</dbReference>